<keyword evidence="4 7" id="KW-0863">Zinc-finger</keyword>
<keyword evidence="12" id="KW-1185">Reference proteome</keyword>
<dbReference type="GO" id="GO:0003700">
    <property type="term" value="F:DNA-binding transcription factor activity"/>
    <property type="evidence" value="ECO:0007669"/>
    <property type="project" value="TreeGrafter"/>
</dbReference>
<dbReference type="Proteomes" id="UP000233551">
    <property type="component" value="Unassembled WGS sequence"/>
</dbReference>
<comment type="subcellular location">
    <subcellularLocation>
        <location evidence="1 8">Nucleus</location>
    </subcellularLocation>
</comment>
<evidence type="ECO:0000256" key="5">
    <source>
        <dbReference type="ARBA" id="ARBA00022833"/>
    </source>
</evidence>
<evidence type="ECO:0000256" key="7">
    <source>
        <dbReference type="PROSITE-ProRule" id="PRU00024"/>
    </source>
</evidence>
<evidence type="ECO:0000256" key="8">
    <source>
        <dbReference type="PROSITE-ProRule" id="PRU00357"/>
    </source>
</evidence>
<organism evidence="11 12">
    <name type="scientific">Punica granatum</name>
    <name type="common">Pomegranate</name>
    <dbReference type="NCBI Taxonomy" id="22663"/>
    <lineage>
        <taxon>Eukaryota</taxon>
        <taxon>Viridiplantae</taxon>
        <taxon>Streptophyta</taxon>
        <taxon>Embryophyta</taxon>
        <taxon>Tracheophyta</taxon>
        <taxon>Spermatophyta</taxon>
        <taxon>Magnoliopsida</taxon>
        <taxon>eudicotyledons</taxon>
        <taxon>Gunneridae</taxon>
        <taxon>Pentapetalae</taxon>
        <taxon>rosids</taxon>
        <taxon>malvids</taxon>
        <taxon>Myrtales</taxon>
        <taxon>Lythraceae</taxon>
        <taxon>Punica</taxon>
    </lineage>
</organism>
<feature type="domain" description="B box-type" evidence="9">
    <location>
        <begin position="127"/>
        <end position="174"/>
    </location>
</feature>
<dbReference type="InterPro" id="IPR045281">
    <property type="entry name" value="CONSTANS-like"/>
</dbReference>
<name>A0A2I0JU83_PUNGR</name>
<reference evidence="11 12" key="1">
    <citation type="submission" date="2017-11" db="EMBL/GenBank/DDBJ databases">
        <title>De-novo sequencing of pomegranate (Punica granatum L.) genome.</title>
        <authorList>
            <person name="Akparov Z."/>
            <person name="Amiraslanov A."/>
            <person name="Hajiyeva S."/>
            <person name="Abbasov M."/>
            <person name="Kaur K."/>
            <person name="Hamwieh A."/>
            <person name="Solovyev V."/>
            <person name="Salamov A."/>
            <person name="Braich B."/>
            <person name="Kosarev P."/>
            <person name="Mahmoud A."/>
            <person name="Hajiyev E."/>
            <person name="Babayeva S."/>
            <person name="Izzatullayeva V."/>
            <person name="Mammadov A."/>
            <person name="Mammadov A."/>
            <person name="Sharifova S."/>
            <person name="Ojaghi J."/>
            <person name="Eynullazada K."/>
            <person name="Bayramov B."/>
            <person name="Abdulazimova A."/>
            <person name="Shahmuradov I."/>
        </authorList>
    </citation>
    <scope>NUCLEOTIDE SEQUENCE [LARGE SCALE GENOMIC DNA]</scope>
    <source>
        <strain evidence="12">cv. AG2017</strain>
        <tissue evidence="11">Leaf</tissue>
    </source>
</reference>
<dbReference type="GO" id="GO:0008270">
    <property type="term" value="F:zinc ion binding"/>
    <property type="evidence" value="ECO:0007669"/>
    <property type="project" value="UniProtKB-KW"/>
</dbReference>
<feature type="domain" description="CCT" evidence="10">
    <location>
        <begin position="376"/>
        <end position="418"/>
    </location>
</feature>
<evidence type="ECO:0000313" key="11">
    <source>
        <dbReference type="EMBL" id="PKI59864.1"/>
    </source>
</evidence>
<dbReference type="PANTHER" id="PTHR31319:SF53">
    <property type="entry name" value="ZINC FINGER PROTEIN CONSTANS-LIKE 5"/>
    <property type="match status" value="1"/>
</dbReference>
<feature type="domain" description="B box-type" evidence="9">
    <location>
        <begin position="83"/>
        <end position="131"/>
    </location>
</feature>
<evidence type="ECO:0000259" key="10">
    <source>
        <dbReference type="PROSITE" id="PS51017"/>
    </source>
</evidence>
<keyword evidence="5" id="KW-0862">Zinc</keyword>
<protein>
    <recommendedName>
        <fullName evidence="13">Zinc finger protein CONSTANS-LIKE 5</fullName>
    </recommendedName>
</protein>
<dbReference type="GO" id="GO:0009909">
    <property type="term" value="P:regulation of flower development"/>
    <property type="evidence" value="ECO:0007669"/>
    <property type="project" value="InterPro"/>
</dbReference>
<evidence type="ECO:0000313" key="12">
    <source>
        <dbReference type="Proteomes" id="UP000233551"/>
    </source>
</evidence>
<dbReference type="PROSITE" id="PS51017">
    <property type="entry name" value="CCT"/>
    <property type="match status" value="1"/>
</dbReference>
<keyword evidence="6 8" id="KW-0539">Nucleus</keyword>
<dbReference type="GO" id="GO:0005634">
    <property type="term" value="C:nucleus"/>
    <property type="evidence" value="ECO:0007669"/>
    <property type="project" value="UniProtKB-SubCell"/>
</dbReference>
<evidence type="ECO:0008006" key="13">
    <source>
        <dbReference type="Google" id="ProtNLM"/>
    </source>
</evidence>
<dbReference type="InterPro" id="IPR000315">
    <property type="entry name" value="Znf_B-box"/>
</dbReference>
<keyword evidence="3" id="KW-0479">Metal-binding</keyword>
<dbReference type="AlphaFoldDB" id="A0A2I0JU83"/>
<sequence>MGPYYTAWALSKTRTVCLKSSSYPDKTYPATLAKTLNRAEASRAQPLPLSLPLLLAVHQSSSRIICLKREILTKMGFGSGWSVAAKPCDSCKSAAAAVFCRVDAAALCFGCDTRLHARSAPSTHHHERVWMCEVCEQAPAAVTCKADAAALCVSCDTDIHSANPLAQRHERVPVQPFFDSAESFMKSSALSFLILPGDEAAAATAAAGGAETGGAGAHDHDGEAEMDKWLLPNLNSCSKVMPGADMGGFFSEMDPFIDFGFGDPVDRFQGIGSDGLVPVQAKPIPIPAGKQSSESRLDIDFSRPNNRIASSFSYLTNSLSHSVSSSSLEVGVVPDGNSNMSDISYPLVQTSGDSSLANSASPTQSSPATQLTGMDREARVLRFREKRKNRKFEKTIRYASRKAYAETRPRIKGRFAKRTEVEPDDSLYGAAHQYGVVPTF</sequence>
<evidence type="ECO:0000259" key="9">
    <source>
        <dbReference type="PROSITE" id="PS50119"/>
    </source>
</evidence>
<evidence type="ECO:0000256" key="4">
    <source>
        <dbReference type="ARBA" id="ARBA00022771"/>
    </source>
</evidence>
<dbReference type="CDD" id="cd19821">
    <property type="entry name" value="Bbox1_BBX-like"/>
    <property type="match status" value="2"/>
</dbReference>
<evidence type="ECO:0000256" key="6">
    <source>
        <dbReference type="ARBA" id="ARBA00023242"/>
    </source>
</evidence>
<dbReference type="Pfam" id="PF06203">
    <property type="entry name" value="CCT"/>
    <property type="match status" value="1"/>
</dbReference>
<comment type="similarity">
    <text evidence="2">Belongs to the CONSTANS family.</text>
</comment>
<dbReference type="STRING" id="22663.A0A2I0JU83"/>
<dbReference type="PROSITE" id="PS50119">
    <property type="entry name" value="ZF_BBOX"/>
    <property type="match status" value="2"/>
</dbReference>
<dbReference type="PANTHER" id="PTHR31319">
    <property type="entry name" value="ZINC FINGER PROTEIN CONSTANS-LIKE 4"/>
    <property type="match status" value="1"/>
</dbReference>
<evidence type="ECO:0000256" key="2">
    <source>
        <dbReference type="ARBA" id="ARBA00010024"/>
    </source>
</evidence>
<proteinExistence type="inferred from homology"/>
<dbReference type="SMART" id="SM00336">
    <property type="entry name" value="BBOX"/>
    <property type="match status" value="2"/>
</dbReference>
<comment type="caution">
    <text evidence="11">The sequence shown here is derived from an EMBL/GenBank/DDBJ whole genome shotgun (WGS) entry which is preliminary data.</text>
</comment>
<dbReference type="InterPro" id="IPR049808">
    <property type="entry name" value="CONSTANS-like_Bbox1"/>
</dbReference>
<evidence type="ECO:0000256" key="1">
    <source>
        <dbReference type="ARBA" id="ARBA00004123"/>
    </source>
</evidence>
<evidence type="ECO:0000256" key="3">
    <source>
        <dbReference type="ARBA" id="ARBA00022723"/>
    </source>
</evidence>
<dbReference type="EMBL" id="PGOL01001229">
    <property type="protein sequence ID" value="PKI59864.1"/>
    <property type="molecule type" value="Genomic_DNA"/>
</dbReference>
<gene>
    <name evidence="11" type="ORF">CRG98_019746</name>
</gene>
<dbReference type="InterPro" id="IPR010402">
    <property type="entry name" value="CCT_domain"/>
</dbReference>
<accession>A0A2I0JU83</accession>
<dbReference type="Pfam" id="PF00643">
    <property type="entry name" value="zf-B_box"/>
    <property type="match status" value="1"/>
</dbReference>